<protein>
    <submittedName>
        <fullName evidence="1">HutD family protein</fullName>
    </submittedName>
</protein>
<dbReference type="EMBL" id="MWUE01000004">
    <property type="protein sequence ID" value="OQP35896.1"/>
    <property type="molecule type" value="Genomic_DNA"/>
</dbReference>
<dbReference type="SUPFAM" id="SSF51182">
    <property type="entry name" value="RmlC-like cupins"/>
    <property type="match status" value="1"/>
</dbReference>
<evidence type="ECO:0000313" key="2">
    <source>
        <dbReference type="Proteomes" id="UP000192769"/>
    </source>
</evidence>
<dbReference type="InterPro" id="IPR011051">
    <property type="entry name" value="RmlC_Cupin_sf"/>
</dbReference>
<dbReference type="PANTHER" id="PTHR37943:SF1">
    <property type="entry name" value="PROTEIN VES"/>
    <property type="match status" value="1"/>
</dbReference>
<name>A0A1V9DPY0_9GAMM</name>
<dbReference type="Gene3D" id="2.60.120.10">
    <property type="entry name" value="Jelly Rolls"/>
    <property type="match status" value="1"/>
</dbReference>
<evidence type="ECO:0000313" key="1">
    <source>
        <dbReference type="EMBL" id="OQP35896.1"/>
    </source>
</evidence>
<dbReference type="InterPro" id="IPR014710">
    <property type="entry name" value="RmlC-like_jellyroll"/>
</dbReference>
<gene>
    <name evidence="1" type="ORF">B2J69_02560</name>
</gene>
<reference evidence="1 2" key="1">
    <citation type="submission" date="2017-02" db="EMBL/GenBank/DDBJ databases">
        <title>Whole genome shotgun sequence of Pantoea agglomerans strain AS1 isolated from a cycad, Zamia floridana in Central Florida, USA.</title>
        <authorList>
            <person name="Lata P."/>
            <person name="Govindarajan S."/>
            <person name="Qi F."/>
            <person name="Li J.-L."/>
            <person name="Maurya S.K."/>
            <person name="Sahoo M.K."/>
        </authorList>
    </citation>
    <scope>NUCLEOTIDE SEQUENCE [LARGE SCALE GENOMIC DNA]</scope>
    <source>
        <strain evidence="1 2">AS1</strain>
    </source>
</reference>
<accession>A0A1V9DPY0</accession>
<proteinExistence type="predicted"/>
<dbReference type="CDD" id="cd20293">
    <property type="entry name" value="cupin_HutD_N"/>
    <property type="match status" value="1"/>
</dbReference>
<dbReference type="OrthoDB" id="9800082at2"/>
<dbReference type="Pfam" id="PF05962">
    <property type="entry name" value="HutD"/>
    <property type="match status" value="1"/>
</dbReference>
<organism evidence="1 2">
    <name type="scientific">Pantoea latae</name>
    <dbReference type="NCBI Taxonomy" id="1964541"/>
    <lineage>
        <taxon>Bacteria</taxon>
        <taxon>Pseudomonadati</taxon>
        <taxon>Pseudomonadota</taxon>
        <taxon>Gammaproteobacteria</taxon>
        <taxon>Enterobacterales</taxon>
        <taxon>Erwiniaceae</taxon>
        <taxon>Pantoea</taxon>
    </lineage>
</organism>
<keyword evidence="2" id="KW-1185">Reference proteome</keyword>
<dbReference type="Proteomes" id="UP000192769">
    <property type="component" value="Unassembled WGS sequence"/>
</dbReference>
<comment type="caution">
    <text evidence="1">The sequence shown here is derived from an EMBL/GenBank/DDBJ whole genome shotgun (WGS) entry which is preliminary data.</text>
</comment>
<dbReference type="InterPro" id="IPR010282">
    <property type="entry name" value="Uncharacterised_HutD/Ves"/>
</dbReference>
<dbReference type="PANTHER" id="PTHR37943">
    <property type="entry name" value="PROTEIN VES"/>
    <property type="match status" value="1"/>
</dbReference>
<sequence>MRTRFRYADLPVSRWRNGGGETREIVSYPPGEANFAWRASIATLACDGPFSRFPGVDRVITLLRGDAVRLSAPDSVHLLQPLQPWRFPGEWAIEAVLQGKSEDFNIMTRRDSWQAQVTVTEQAAVSLHGVAWAIAGEWQLASGERLGAAEGVWWLDEETQLTPATPDARLLLTRLSRVP</sequence>
<dbReference type="RefSeq" id="WP_081136041.1">
    <property type="nucleotide sequence ID" value="NZ_MWUE01000004.1"/>
</dbReference>
<dbReference type="AlphaFoldDB" id="A0A1V9DPY0"/>